<protein>
    <submittedName>
        <fullName evidence="2">Asp/Glu/hydantoin racemase</fullName>
    </submittedName>
</protein>
<dbReference type="Proteomes" id="UP000321635">
    <property type="component" value="Unassembled WGS sequence"/>
</dbReference>
<keyword evidence="3" id="KW-1185">Reference proteome</keyword>
<dbReference type="OrthoDB" id="9783347at2"/>
<dbReference type="STRING" id="1120919.GCA_000429165_02826"/>
<dbReference type="PANTHER" id="PTHR43812:SF2">
    <property type="entry name" value="FLAVIN REDUCTASE LIKE DOMAIN-CONTAINING PROTEIN"/>
    <property type="match status" value="1"/>
</dbReference>
<evidence type="ECO:0000313" key="3">
    <source>
        <dbReference type="Proteomes" id="UP000321635"/>
    </source>
</evidence>
<dbReference type="InterPro" id="IPR012349">
    <property type="entry name" value="Split_barrel_FMN-bd"/>
</dbReference>
<feature type="domain" description="Flavin reductase like" evidence="1">
    <location>
        <begin position="27"/>
        <end position="178"/>
    </location>
</feature>
<reference evidence="2 3" key="1">
    <citation type="submission" date="2019-07" db="EMBL/GenBank/DDBJ databases">
        <title>Whole genome shotgun sequence of Acetobacter nitrogenifigens NBRC 105050.</title>
        <authorList>
            <person name="Hosoyama A."/>
            <person name="Uohara A."/>
            <person name="Ohji S."/>
            <person name="Ichikawa N."/>
        </authorList>
    </citation>
    <scope>NUCLEOTIDE SEQUENCE [LARGE SCALE GENOMIC DNA]</scope>
    <source>
        <strain evidence="2 3">NBRC 105050</strain>
    </source>
</reference>
<name>A0A511XCZ6_9PROT</name>
<dbReference type="AlphaFoldDB" id="A0A511XCZ6"/>
<dbReference type="SUPFAM" id="SSF50475">
    <property type="entry name" value="FMN-binding split barrel"/>
    <property type="match status" value="1"/>
</dbReference>
<dbReference type="InterPro" id="IPR002563">
    <property type="entry name" value="Flavin_Rdtase-like_dom"/>
</dbReference>
<sequence>MTESDRFHSYVPAEGHGLKHDPFNAIVGPRPIGWISTLSPDGAPNLAPYSFFNAFNYTPPIIGFSSTGWKDTVANIEKTGEFVWNLVSRTLAERMNVTSAAVPRGVSEFALGHIRSTPSDVVRPARVADSPVQFECRLTQIVQLKDVDGRAIETWMTFGEVVKAHIRADLLVNGIYDTTRAGPVLRAGGPADYYEIRADALFRMQRPQGDELARLIAEQETAD</sequence>
<evidence type="ECO:0000313" key="2">
    <source>
        <dbReference type="EMBL" id="GEN60833.1"/>
    </source>
</evidence>
<comment type="caution">
    <text evidence="2">The sequence shown here is derived from an EMBL/GenBank/DDBJ whole genome shotgun (WGS) entry which is preliminary data.</text>
</comment>
<dbReference type="EMBL" id="BJYF01000021">
    <property type="protein sequence ID" value="GEN60833.1"/>
    <property type="molecule type" value="Genomic_DNA"/>
</dbReference>
<dbReference type="GO" id="GO:0016646">
    <property type="term" value="F:oxidoreductase activity, acting on the CH-NH group of donors, NAD or NADP as acceptor"/>
    <property type="evidence" value="ECO:0007669"/>
    <property type="project" value="UniProtKB-ARBA"/>
</dbReference>
<dbReference type="GO" id="GO:0010181">
    <property type="term" value="F:FMN binding"/>
    <property type="evidence" value="ECO:0007669"/>
    <property type="project" value="InterPro"/>
</dbReference>
<dbReference type="Pfam" id="PF01613">
    <property type="entry name" value="Flavin_Reduct"/>
    <property type="match status" value="1"/>
</dbReference>
<dbReference type="RefSeq" id="WP_035376639.1">
    <property type="nucleotide sequence ID" value="NZ_AUBI01000012.1"/>
</dbReference>
<accession>A0A511XCZ6</accession>
<proteinExistence type="predicted"/>
<evidence type="ECO:0000259" key="1">
    <source>
        <dbReference type="SMART" id="SM00903"/>
    </source>
</evidence>
<dbReference type="Gene3D" id="2.30.110.10">
    <property type="entry name" value="Electron Transport, Fmn-binding Protein, Chain A"/>
    <property type="match status" value="1"/>
</dbReference>
<organism evidence="2 3">
    <name type="scientific">Acetobacter nitrogenifigens DSM 23921 = NBRC 105050</name>
    <dbReference type="NCBI Taxonomy" id="1120919"/>
    <lineage>
        <taxon>Bacteria</taxon>
        <taxon>Pseudomonadati</taxon>
        <taxon>Pseudomonadota</taxon>
        <taxon>Alphaproteobacteria</taxon>
        <taxon>Acetobacterales</taxon>
        <taxon>Acetobacteraceae</taxon>
        <taxon>Acetobacter</taxon>
    </lineage>
</organism>
<dbReference type="PANTHER" id="PTHR43812">
    <property type="entry name" value="BLR2425 PROTEIN"/>
    <property type="match status" value="1"/>
</dbReference>
<dbReference type="SMART" id="SM00903">
    <property type="entry name" value="Flavin_Reduct"/>
    <property type="match status" value="1"/>
</dbReference>
<gene>
    <name evidence="2" type="ORF">ANI02nite_27170</name>
</gene>